<keyword evidence="2" id="KW-0032">Aminotransferase</keyword>
<evidence type="ECO:0000313" key="2">
    <source>
        <dbReference type="EMBL" id="QDZ23421.1"/>
    </source>
</evidence>
<dbReference type="Gene3D" id="3.40.640.10">
    <property type="entry name" value="Type I PLP-dependent aspartate aminotransferase-like (Major domain)"/>
    <property type="match status" value="1"/>
</dbReference>
<gene>
    <name evidence="2" type="ORF">A3770_10p59390</name>
</gene>
<dbReference type="PANTHER" id="PTHR42858:SF1">
    <property type="entry name" value="LD15494P"/>
    <property type="match status" value="1"/>
</dbReference>
<feature type="domain" description="Aminotransferase class I/classII large" evidence="1">
    <location>
        <begin position="21"/>
        <end position="389"/>
    </location>
</feature>
<sequence>MRTPNLTEQVSPLIQTQVLDDCFNFGVGQPGPELLQKAFDMIKAASAAAFEDARNSPFLMQYGAVFGPQQYRQAVADFYSRQTESQTSAEEVILTTGISGGIEMMCTSLASPGDVAIVEQPTYFLVRNIFTSLGLETLPSPMSPDGSIDLAALSVELEALKQQGKRARLLYVVPVHSNPSALCKTREEKAGIIKFCKEWEITILADEVYELLNFGPRSVDSPPFRELCRDSTVVSLGSFSKICGPGLRLGWCLAAPEVCQKFRNNGVLSSGGGLNPVVGAIMASALDERLMDKLLLNEVCPTLSMKSKALVSAINKHLPGATFHVPEGGYFILLRFPEDVNATELVEIARSKFSVAYTPGARCLGAPNTARLSFAFYSAEEMEIGVKRLSEALEFYQKEKNREQG</sequence>
<dbReference type="PANTHER" id="PTHR42858">
    <property type="entry name" value="AMINOTRANSFERASE"/>
    <property type="match status" value="1"/>
</dbReference>
<dbReference type="InterPro" id="IPR015424">
    <property type="entry name" value="PyrdxlP-dep_Trfase"/>
</dbReference>
<dbReference type="AlphaFoldDB" id="A0A5B8MSU7"/>
<reference evidence="2 3" key="1">
    <citation type="submission" date="2018-07" db="EMBL/GenBank/DDBJ databases">
        <title>The complete nuclear genome of the prasinophyte Chloropicon primus (CCMP1205).</title>
        <authorList>
            <person name="Pombert J.-F."/>
            <person name="Otis C."/>
            <person name="Turmel M."/>
            <person name="Lemieux C."/>
        </authorList>
    </citation>
    <scope>NUCLEOTIDE SEQUENCE [LARGE SCALE GENOMIC DNA]</scope>
    <source>
        <strain evidence="2 3">CCMP1205</strain>
    </source>
</reference>
<dbReference type="GO" id="GO:0030170">
    <property type="term" value="F:pyridoxal phosphate binding"/>
    <property type="evidence" value="ECO:0007669"/>
    <property type="project" value="InterPro"/>
</dbReference>
<proteinExistence type="predicted"/>
<protein>
    <submittedName>
        <fullName evidence="2">Aminotransferase</fullName>
    </submittedName>
</protein>
<dbReference type="OrthoDB" id="7042322at2759"/>
<dbReference type="Proteomes" id="UP000316726">
    <property type="component" value="Chromosome 10"/>
</dbReference>
<dbReference type="InterPro" id="IPR015421">
    <property type="entry name" value="PyrdxlP-dep_Trfase_major"/>
</dbReference>
<keyword evidence="2" id="KW-0808">Transferase</keyword>
<name>A0A5B8MSU7_9CHLO</name>
<dbReference type="STRING" id="1764295.A0A5B8MSU7"/>
<organism evidence="2 3">
    <name type="scientific">Chloropicon primus</name>
    <dbReference type="NCBI Taxonomy" id="1764295"/>
    <lineage>
        <taxon>Eukaryota</taxon>
        <taxon>Viridiplantae</taxon>
        <taxon>Chlorophyta</taxon>
        <taxon>Chloropicophyceae</taxon>
        <taxon>Chloropicales</taxon>
        <taxon>Chloropicaceae</taxon>
        <taxon>Chloropicon</taxon>
    </lineage>
</organism>
<dbReference type="GO" id="GO:0047536">
    <property type="term" value="F:2-aminoadipate transaminase activity"/>
    <property type="evidence" value="ECO:0007669"/>
    <property type="project" value="TreeGrafter"/>
</dbReference>
<dbReference type="CDD" id="cd00609">
    <property type="entry name" value="AAT_like"/>
    <property type="match status" value="1"/>
</dbReference>
<dbReference type="EMBL" id="CP031043">
    <property type="protein sequence ID" value="QDZ23421.1"/>
    <property type="molecule type" value="Genomic_DNA"/>
</dbReference>
<dbReference type="InterPro" id="IPR004839">
    <property type="entry name" value="Aminotransferase_I/II_large"/>
</dbReference>
<keyword evidence="3" id="KW-1185">Reference proteome</keyword>
<dbReference type="InterPro" id="IPR015422">
    <property type="entry name" value="PyrdxlP-dep_Trfase_small"/>
</dbReference>
<dbReference type="Gene3D" id="3.90.1150.10">
    <property type="entry name" value="Aspartate Aminotransferase, domain 1"/>
    <property type="match status" value="1"/>
</dbReference>
<evidence type="ECO:0000259" key="1">
    <source>
        <dbReference type="Pfam" id="PF00155"/>
    </source>
</evidence>
<accession>A0A5B8MSU7</accession>
<dbReference type="Pfam" id="PF00155">
    <property type="entry name" value="Aminotran_1_2"/>
    <property type="match status" value="1"/>
</dbReference>
<dbReference type="SUPFAM" id="SSF53383">
    <property type="entry name" value="PLP-dependent transferases"/>
    <property type="match status" value="1"/>
</dbReference>
<evidence type="ECO:0000313" key="3">
    <source>
        <dbReference type="Proteomes" id="UP000316726"/>
    </source>
</evidence>